<comment type="caution">
    <text evidence="1">The sequence shown here is derived from an EMBL/GenBank/DDBJ whole genome shotgun (WGS) entry which is preliminary data.</text>
</comment>
<keyword evidence="2" id="KW-1185">Reference proteome</keyword>
<organism evidence="1 2">
    <name type="scientific">Pinibacter soli</name>
    <dbReference type="NCBI Taxonomy" id="3044211"/>
    <lineage>
        <taxon>Bacteria</taxon>
        <taxon>Pseudomonadati</taxon>
        <taxon>Bacteroidota</taxon>
        <taxon>Chitinophagia</taxon>
        <taxon>Chitinophagales</taxon>
        <taxon>Chitinophagaceae</taxon>
        <taxon>Pinibacter</taxon>
    </lineage>
</organism>
<proteinExistence type="predicted"/>
<reference evidence="1 2" key="1">
    <citation type="submission" date="2023-05" db="EMBL/GenBank/DDBJ databases">
        <title>Genome sequence of Pinibacter sp. MAH-24.</title>
        <authorList>
            <person name="Huq M.A."/>
        </authorList>
    </citation>
    <scope>NUCLEOTIDE SEQUENCE [LARGE SCALE GENOMIC DNA]</scope>
    <source>
        <strain evidence="1 2">MAH-24</strain>
    </source>
</reference>
<dbReference type="Proteomes" id="UP001226434">
    <property type="component" value="Unassembled WGS sequence"/>
</dbReference>
<dbReference type="EMBL" id="JASBRG010000007">
    <property type="protein sequence ID" value="MDI3322179.1"/>
    <property type="molecule type" value="Genomic_DNA"/>
</dbReference>
<protein>
    <submittedName>
        <fullName evidence="1">Uncharacterized protein</fullName>
    </submittedName>
</protein>
<name>A0ABT6RHY4_9BACT</name>
<dbReference type="RefSeq" id="WP_282336298.1">
    <property type="nucleotide sequence ID" value="NZ_JASBRG010000007.1"/>
</dbReference>
<sequence length="162" mass="18863">MITNKTLLFVVFAFLLVYCRTQIKVDEKDKIFHAGPVNSGFGVIYFGLYKGNKYQFCDGDFMDPGCYTGNYDLSGDTIIMHDLRKHHGIQTNKFLIRRYSSMDSSYWQGKYPDHKDEWQNMRQRDLANGATGDIVPLNSNGNIVFDKDNYFLIRFDQIKNNQ</sequence>
<evidence type="ECO:0000313" key="2">
    <source>
        <dbReference type="Proteomes" id="UP001226434"/>
    </source>
</evidence>
<accession>A0ABT6RHY4</accession>
<gene>
    <name evidence="1" type="ORF">QJ048_20485</name>
</gene>
<evidence type="ECO:0000313" key="1">
    <source>
        <dbReference type="EMBL" id="MDI3322179.1"/>
    </source>
</evidence>